<dbReference type="Proteomes" id="UP000499080">
    <property type="component" value="Unassembled WGS sequence"/>
</dbReference>
<feature type="domain" description="Mos1 transposase HTH" evidence="1">
    <location>
        <begin position="1"/>
        <end position="42"/>
    </location>
</feature>
<keyword evidence="3" id="KW-1185">Reference proteome</keyword>
<reference evidence="2 3" key="1">
    <citation type="journal article" date="2019" name="Sci. Rep.">
        <title>Orb-weaving spider Araneus ventricosus genome elucidates the spidroin gene catalogue.</title>
        <authorList>
            <person name="Kono N."/>
            <person name="Nakamura H."/>
            <person name="Ohtoshi R."/>
            <person name="Moran D.A.P."/>
            <person name="Shinohara A."/>
            <person name="Yoshida Y."/>
            <person name="Fujiwara M."/>
            <person name="Mori M."/>
            <person name="Tomita M."/>
            <person name="Arakawa K."/>
        </authorList>
    </citation>
    <scope>NUCLEOTIDE SEQUENCE [LARGE SCALE GENOMIC DNA]</scope>
</reference>
<name>A0A4Y2W5R0_ARAVE</name>
<sequence length="91" mass="10467">MVFESKENTSPDEMCRQLVEVYGARVMSRKRLRFYYTGFNKGRTDGNGMTHSVCVTQQLIEPFGCEQLNHPPYSPDLSPSDFHLFLQLSDS</sequence>
<evidence type="ECO:0000313" key="2">
    <source>
        <dbReference type="EMBL" id="GBO31894.1"/>
    </source>
</evidence>
<dbReference type="Gene3D" id="3.30.420.10">
    <property type="entry name" value="Ribonuclease H-like superfamily/Ribonuclease H"/>
    <property type="match status" value="1"/>
</dbReference>
<dbReference type="InterPro" id="IPR041426">
    <property type="entry name" value="Mos1_HTH"/>
</dbReference>
<protein>
    <recommendedName>
        <fullName evidence="1">Mos1 transposase HTH domain-containing protein</fullName>
    </recommendedName>
</protein>
<dbReference type="InterPro" id="IPR052709">
    <property type="entry name" value="Transposase-MT_Hybrid"/>
</dbReference>
<organism evidence="2 3">
    <name type="scientific">Araneus ventricosus</name>
    <name type="common">Orbweaver spider</name>
    <name type="synonym">Epeira ventricosa</name>
    <dbReference type="NCBI Taxonomy" id="182803"/>
    <lineage>
        <taxon>Eukaryota</taxon>
        <taxon>Metazoa</taxon>
        <taxon>Ecdysozoa</taxon>
        <taxon>Arthropoda</taxon>
        <taxon>Chelicerata</taxon>
        <taxon>Arachnida</taxon>
        <taxon>Araneae</taxon>
        <taxon>Araneomorphae</taxon>
        <taxon>Entelegynae</taxon>
        <taxon>Araneoidea</taxon>
        <taxon>Araneidae</taxon>
        <taxon>Araneus</taxon>
    </lineage>
</organism>
<dbReference type="Pfam" id="PF17906">
    <property type="entry name" value="HTH_48"/>
    <property type="match status" value="1"/>
</dbReference>
<comment type="caution">
    <text evidence="2">The sequence shown here is derived from an EMBL/GenBank/DDBJ whole genome shotgun (WGS) entry which is preliminary data.</text>
</comment>
<dbReference type="InterPro" id="IPR036397">
    <property type="entry name" value="RNaseH_sf"/>
</dbReference>
<evidence type="ECO:0000259" key="1">
    <source>
        <dbReference type="Pfam" id="PF17906"/>
    </source>
</evidence>
<gene>
    <name evidence="2" type="ORF">AVEN_40160_1</name>
</gene>
<dbReference type="EMBL" id="BGPR01055295">
    <property type="protein sequence ID" value="GBO31894.1"/>
    <property type="molecule type" value="Genomic_DNA"/>
</dbReference>
<dbReference type="PANTHER" id="PTHR46060:SF1">
    <property type="entry name" value="MARINER MOS1 TRANSPOSASE-LIKE PROTEIN"/>
    <property type="match status" value="1"/>
</dbReference>
<dbReference type="PANTHER" id="PTHR46060">
    <property type="entry name" value="MARINER MOS1 TRANSPOSASE-LIKE PROTEIN"/>
    <property type="match status" value="1"/>
</dbReference>
<proteinExistence type="predicted"/>
<accession>A0A4Y2W5R0</accession>
<dbReference type="OrthoDB" id="6753549at2759"/>
<evidence type="ECO:0000313" key="3">
    <source>
        <dbReference type="Proteomes" id="UP000499080"/>
    </source>
</evidence>
<dbReference type="AlphaFoldDB" id="A0A4Y2W5R0"/>
<dbReference type="GO" id="GO:0003676">
    <property type="term" value="F:nucleic acid binding"/>
    <property type="evidence" value="ECO:0007669"/>
    <property type="project" value="InterPro"/>
</dbReference>